<dbReference type="PANTHER" id="PTHR33744:SF1">
    <property type="entry name" value="DNA-BINDING TRANSCRIPTIONAL ACTIVATOR ADER"/>
    <property type="match status" value="1"/>
</dbReference>
<feature type="domain" description="PucR C-terminal helix-turn-helix" evidence="1">
    <location>
        <begin position="44"/>
        <end position="97"/>
    </location>
</feature>
<dbReference type="Proteomes" id="UP000217736">
    <property type="component" value="Chromosome"/>
</dbReference>
<evidence type="ECO:0000259" key="1">
    <source>
        <dbReference type="Pfam" id="PF13556"/>
    </source>
</evidence>
<proteinExistence type="predicted"/>
<dbReference type="InterPro" id="IPR042070">
    <property type="entry name" value="PucR_C-HTH_sf"/>
</dbReference>
<organism evidence="2 3">
    <name type="scientific">Mycobacterium shigaense</name>
    <dbReference type="NCBI Taxonomy" id="722731"/>
    <lineage>
        <taxon>Bacteria</taxon>
        <taxon>Bacillati</taxon>
        <taxon>Actinomycetota</taxon>
        <taxon>Actinomycetes</taxon>
        <taxon>Mycobacteriales</taxon>
        <taxon>Mycobacteriaceae</taxon>
        <taxon>Mycobacterium</taxon>
        <taxon>Mycobacterium simiae complex</taxon>
    </lineage>
</organism>
<dbReference type="PANTHER" id="PTHR33744">
    <property type="entry name" value="CARBOHYDRATE DIACID REGULATOR"/>
    <property type="match status" value="1"/>
</dbReference>
<name>A0A1Z4EET4_9MYCO</name>
<evidence type="ECO:0000313" key="3">
    <source>
        <dbReference type="Proteomes" id="UP000217736"/>
    </source>
</evidence>
<sequence>MTIDRSPSNASTLASADVEHAASFVTRVLGPLAAADEDTYRVATTLAVYLQENRSRARAARRLTVHPNTVSYRVNQAERILGRSIDTDTLELSVALALLPALPRLAHRHATEL</sequence>
<dbReference type="InterPro" id="IPR025736">
    <property type="entry name" value="PucR_C-HTH_dom"/>
</dbReference>
<keyword evidence="3" id="KW-1185">Reference proteome</keyword>
<dbReference type="Gene3D" id="1.10.10.2840">
    <property type="entry name" value="PucR C-terminal helix-turn-helix domain"/>
    <property type="match status" value="1"/>
</dbReference>
<accession>A0A1Z4EET4</accession>
<dbReference type="AlphaFoldDB" id="A0A1Z4EET4"/>
<reference evidence="3" key="1">
    <citation type="submission" date="2017-06" db="EMBL/GenBank/DDBJ databases">
        <title>Complete Genome Sequence of Mycobacterium shigaense.</title>
        <authorList>
            <person name="Fukano H."/>
            <person name="Yoshida M."/>
            <person name="Kazumi Y."/>
            <person name="Ogura Y."/>
            <person name="Mitarai S."/>
            <person name="Hayashi T."/>
            <person name="Hoshino Y."/>
        </authorList>
    </citation>
    <scope>NUCLEOTIDE SEQUENCE [LARGE SCALE GENOMIC DNA]</scope>
    <source>
        <strain evidence="3">UN-152</strain>
    </source>
</reference>
<gene>
    <name evidence="2" type="ORF">MSG_01300</name>
</gene>
<protein>
    <submittedName>
        <fullName evidence="2">ABC transporter substrate-binding protein</fullName>
    </submittedName>
</protein>
<dbReference type="KEGG" id="mshg:MSG_01300"/>
<dbReference type="Pfam" id="PF13556">
    <property type="entry name" value="HTH_30"/>
    <property type="match status" value="1"/>
</dbReference>
<dbReference type="EMBL" id="AP018164">
    <property type="protein sequence ID" value="BAX91458.1"/>
    <property type="molecule type" value="Genomic_DNA"/>
</dbReference>
<evidence type="ECO:0000313" key="2">
    <source>
        <dbReference type="EMBL" id="BAX91458.1"/>
    </source>
</evidence>
<dbReference type="InterPro" id="IPR051448">
    <property type="entry name" value="CdaR-like_regulators"/>
</dbReference>
<dbReference type="RefSeq" id="WP_232011174.1">
    <property type="nucleotide sequence ID" value="NZ_AP018164.1"/>
</dbReference>